<organism evidence="1 2">
    <name type="scientific">Peronospora belbahrii</name>
    <dbReference type="NCBI Taxonomy" id="622444"/>
    <lineage>
        <taxon>Eukaryota</taxon>
        <taxon>Sar</taxon>
        <taxon>Stramenopiles</taxon>
        <taxon>Oomycota</taxon>
        <taxon>Peronosporomycetes</taxon>
        <taxon>Peronosporales</taxon>
        <taxon>Peronosporaceae</taxon>
        <taxon>Peronospora</taxon>
    </lineage>
</organism>
<evidence type="ECO:0000313" key="2">
    <source>
        <dbReference type="Proteomes" id="UP001160483"/>
    </source>
</evidence>
<gene>
    <name evidence="1" type="ORF">PBS003_LOCUS9141</name>
</gene>
<dbReference type="InterPro" id="IPR015424">
    <property type="entry name" value="PyrdxlP-dep_Trfase"/>
</dbReference>
<evidence type="ECO:0000313" key="1">
    <source>
        <dbReference type="EMBL" id="CAH0482553.1"/>
    </source>
</evidence>
<proteinExistence type="predicted"/>
<dbReference type="EMBL" id="CAKKTJ010000335">
    <property type="protein sequence ID" value="CAH0482553.1"/>
    <property type="molecule type" value="Genomic_DNA"/>
</dbReference>
<reference evidence="1" key="1">
    <citation type="submission" date="2021-11" db="EMBL/GenBank/DDBJ databases">
        <authorList>
            <person name="Islam A."/>
            <person name="Islam S."/>
            <person name="Flora M.S."/>
            <person name="Rahman M."/>
            <person name="Ziaur R.M."/>
            <person name="Epstein J.H."/>
            <person name="Hassan M."/>
            <person name="Klassen M."/>
            <person name="Woodard K."/>
            <person name="Webb A."/>
            <person name="Webby R.J."/>
            <person name="El Zowalaty M.E."/>
        </authorList>
    </citation>
    <scope>NUCLEOTIDE SEQUENCE</scope>
    <source>
        <strain evidence="1">Pbs3</strain>
    </source>
</reference>
<accession>A0AAU9LBN4</accession>
<dbReference type="InterPro" id="IPR015421">
    <property type="entry name" value="PyrdxlP-dep_Trfase_major"/>
</dbReference>
<dbReference type="Proteomes" id="UP001160483">
    <property type="component" value="Unassembled WGS sequence"/>
</dbReference>
<dbReference type="PANTHER" id="PTHR42858">
    <property type="entry name" value="AMINOTRANSFERASE"/>
    <property type="match status" value="1"/>
</dbReference>
<dbReference type="GO" id="GO:0047536">
    <property type="term" value="F:2-aminoadipate transaminase activity"/>
    <property type="evidence" value="ECO:0007669"/>
    <property type="project" value="TreeGrafter"/>
</dbReference>
<dbReference type="SUPFAM" id="SSF53383">
    <property type="entry name" value="PLP-dependent transferases"/>
    <property type="match status" value="1"/>
</dbReference>
<comment type="caution">
    <text evidence="1">The sequence shown here is derived from an EMBL/GenBank/DDBJ whole genome shotgun (WGS) entry which is preliminary data.</text>
</comment>
<sequence>MARFTPKQDPAMLQYGYAKGFAGFREAIAKFVADATFTKEIDPETVMVTAEPTYFLAHNIFRELSLDLKGMHTGKDGIDLDALEVTLASAMFRRSCIRFHSFTTQQELSCLQINLFHLEASQRFLLQDFDLVGLKAAERQLRNCRRLVSRSGGGQNPVTAALVHSVLEQDLLLPHIDL</sequence>
<dbReference type="Gene3D" id="3.40.640.10">
    <property type="entry name" value="Type I PLP-dependent aspartate aminotransferase-like (Major domain)"/>
    <property type="match status" value="1"/>
</dbReference>
<dbReference type="PANTHER" id="PTHR42858:SF1">
    <property type="entry name" value="LD15494P"/>
    <property type="match status" value="1"/>
</dbReference>
<protein>
    <submittedName>
        <fullName evidence="1">Uncharacterized protein</fullName>
    </submittedName>
</protein>
<dbReference type="AlphaFoldDB" id="A0AAU9LBN4"/>
<name>A0AAU9LBN4_9STRA</name>